<protein>
    <submittedName>
        <fullName evidence="3">Transcriptional regulator</fullName>
    </submittedName>
</protein>
<sequence length="160" mass="17684">MREKLLDLMKNEGLKPSQLAEQLEINPAGISHILAGRNKPGFDLLQKILRRFPRINPDWLLLDSDKMYRDEYPAASSARPDSRTTAVQTAPLGSGNDLFAPAQPGGLPADEKQMQDKAADGHDGSAAQFPQAFFGKANVKRVIVLYDDQTFESYTPSAKR</sequence>
<evidence type="ECO:0000256" key="1">
    <source>
        <dbReference type="SAM" id="MobiDB-lite"/>
    </source>
</evidence>
<dbReference type="Gene3D" id="1.10.260.40">
    <property type="entry name" value="lambda repressor-like DNA-binding domains"/>
    <property type="match status" value="1"/>
</dbReference>
<feature type="compositionally biased region" description="Basic and acidic residues" evidence="1">
    <location>
        <begin position="109"/>
        <end position="123"/>
    </location>
</feature>
<evidence type="ECO:0000313" key="3">
    <source>
        <dbReference type="EMBL" id="OUN02025.1"/>
    </source>
</evidence>
<dbReference type="AlphaFoldDB" id="A0A1Y3QSD3"/>
<accession>A0A1Y3QSD3</accession>
<dbReference type="CDD" id="cd00093">
    <property type="entry name" value="HTH_XRE"/>
    <property type="match status" value="1"/>
</dbReference>
<dbReference type="InterPro" id="IPR001387">
    <property type="entry name" value="Cro/C1-type_HTH"/>
</dbReference>
<dbReference type="GO" id="GO:0003677">
    <property type="term" value="F:DNA binding"/>
    <property type="evidence" value="ECO:0007669"/>
    <property type="project" value="InterPro"/>
</dbReference>
<comment type="caution">
    <text evidence="3">The sequence shown here is derived from an EMBL/GenBank/DDBJ whole genome shotgun (WGS) entry which is preliminary data.</text>
</comment>
<dbReference type="SUPFAM" id="SSF47413">
    <property type="entry name" value="lambda repressor-like DNA-binding domains"/>
    <property type="match status" value="1"/>
</dbReference>
<evidence type="ECO:0000259" key="2">
    <source>
        <dbReference type="PROSITE" id="PS50943"/>
    </source>
</evidence>
<dbReference type="Pfam" id="PF01381">
    <property type="entry name" value="HTH_3"/>
    <property type="match status" value="1"/>
</dbReference>
<dbReference type="SMART" id="SM00530">
    <property type="entry name" value="HTH_XRE"/>
    <property type="match status" value="1"/>
</dbReference>
<dbReference type="EMBL" id="NFHB01000010">
    <property type="protein sequence ID" value="OUN02025.1"/>
    <property type="molecule type" value="Genomic_DNA"/>
</dbReference>
<dbReference type="Proteomes" id="UP000195772">
    <property type="component" value="Unassembled WGS sequence"/>
</dbReference>
<feature type="region of interest" description="Disordered" evidence="1">
    <location>
        <begin position="73"/>
        <end position="125"/>
    </location>
</feature>
<dbReference type="InterPro" id="IPR010982">
    <property type="entry name" value="Lambda_DNA-bd_dom_sf"/>
</dbReference>
<organism evidence="3 4">
    <name type="scientific">Alistipes onderdonkii</name>
    <dbReference type="NCBI Taxonomy" id="328813"/>
    <lineage>
        <taxon>Bacteria</taxon>
        <taxon>Pseudomonadati</taxon>
        <taxon>Bacteroidota</taxon>
        <taxon>Bacteroidia</taxon>
        <taxon>Bacteroidales</taxon>
        <taxon>Rikenellaceae</taxon>
        <taxon>Alistipes</taxon>
    </lineage>
</organism>
<reference evidence="4" key="1">
    <citation type="submission" date="2017-04" db="EMBL/GenBank/DDBJ databases">
        <title>Function of individual gut microbiota members based on whole genome sequencing of pure cultures obtained from chicken caecum.</title>
        <authorList>
            <person name="Medvecky M."/>
            <person name="Cejkova D."/>
            <person name="Polansky O."/>
            <person name="Karasova D."/>
            <person name="Kubasova T."/>
            <person name="Cizek A."/>
            <person name="Rychlik I."/>
        </authorList>
    </citation>
    <scope>NUCLEOTIDE SEQUENCE [LARGE SCALE GENOMIC DNA]</scope>
    <source>
        <strain evidence="4">An90</strain>
    </source>
</reference>
<evidence type="ECO:0000313" key="4">
    <source>
        <dbReference type="Proteomes" id="UP000195772"/>
    </source>
</evidence>
<proteinExistence type="predicted"/>
<dbReference type="OrthoDB" id="1034290at2"/>
<name>A0A1Y3QSD3_9BACT</name>
<gene>
    <name evidence="3" type="ORF">B5G41_13205</name>
</gene>
<dbReference type="PROSITE" id="PS50943">
    <property type="entry name" value="HTH_CROC1"/>
    <property type="match status" value="1"/>
</dbReference>
<dbReference type="RefSeq" id="WP_087403375.1">
    <property type="nucleotide sequence ID" value="NZ_NFHB01000010.1"/>
</dbReference>
<feature type="domain" description="HTH cro/C1-type" evidence="2">
    <location>
        <begin position="5"/>
        <end position="60"/>
    </location>
</feature>